<evidence type="ECO:0000256" key="5">
    <source>
        <dbReference type="SAM" id="MobiDB-lite"/>
    </source>
</evidence>
<proteinExistence type="predicted"/>
<dbReference type="InterPro" id="IPR006689">
    <property type="entry name" value="Small_GTPase_ARF/SAR"/>
</dbReference>
<name>A0A061IHN8_CRIGR</name>
<keyword evidence="4" id="KW-0460">Magnesium</keyword>
<dbReference type="InterPro" id="IPR053254">
    <property type="entry name" value="Arf-like_GTPase"/>
</dbReference>
<reference evidence="7" key="1">
    <citation type="journal article" date="2013" name="Nat. Biotechnol.">
        <title>Chinese hamster genome sequenced from sorted chromosomes.</title>
        <authorList>
            <person name="Brinkrolf K."/>
            <person name="Rupp O."/>
            <person name="Laux H."/>
            <person name="Kollin F."/>
            <person name="Ernst W."/>
            <person name="Linke B."/>
            <person name="Kofler R."/>
            <person name="Romand S."/>
            <person name="Hesse F."/>
            <person name="Budach W.E."/>
            <person name="Galosy S."/>
            <person name="Muller D."/>
            <person name="Noll T."/>
            <person name="Wienberg J."/>
            <person name="Jostock T."/>
            <person name="Leonard M."/>
            <person name="Grillari J."/>
            <person name="Tauch A."/>
            <person name="Goesmann A."/>
            <person name="Helk B."/>
            <person name="Mott J.E."/>
            <person name="Puhler A."/>
            <person name="Borth N."/>
        </authorList>
    </citation>
    <scope>NUCLEOTIDE SEQUENCE [LARGE SCALE GENOMIC DNA]</scope>
    <source>
        <strain evidence="7">17A/GY</strain>
    </source>
</reference>
<accession>A0A061IHN8</accession>
<dbReference type="PANTHER" id="PTHR46724">
    <property type="entry name" value="ADP-RIBOSYLATION FACTOR-LIKE PROTEIN 9-RELATED"/>
    <property type="match status" value="1"/>
</dbReference>
<evidence type="ECO:0000256" key="4">
    <source>
        <dbReference type="PIRSR" id="PIRSR606689-2"/>
    </source>
</evidence>
<dbReference type="Pfam" id="PF00025">
    <property type="entry name" value="Arf"/>
    <property type="match status" value="1"/>
</dbReference>
<dbReference type="GO" id="GO:0046872">
    <property type="term" value="F:metal ion binding"/>
    <property type="evidence" value="ECO:0007669"/>
    <property type="project" value="UniProtKB-KW"/>
</dbReference>
<dbReference type="EMBL" id="KE666714">
    <property type="protein sequence ID" value="ERE87823.1"/>
    <property type="molecule type" value="Genomic_DNA"/>
</dbReference>
<dbReference type="Gene3D" id="3.40.50.300">
    <property type="entry name" value="P-loop containing nucleotide triphosphate hydrolases"/>
    <property type="match status" value="1"/>
</dbReference>
<sequence length="137" mass="15088">MLVTSTKGQKILSLRTGAQDSGYTYLEVPPLSSPPTAPTSLICSMEREKNKQILVLGLDGAAKTSILHLLASRRIQHGVAPTQGFTEVCINNEDRQMEFPESKCGYHPSSKKQMELQRDTVQGSTDSEKPCLNGYEF</sequence>
<dbReference type="SUPFAM" id="SSF52540">
    <property type="entry name" value="P-loop containing nucleoside triphosphate hydrolases"/>
    <property type="match status" value="1"/>
</dbReference>
<keyword evidence="4" id="KW-0479">Metal-binding</keyword>
<dbReference type="GO" id="GO:0005525">
    <property type="term" value="F:GTP binding"/>
    <property type="evidence" value="ECO:0007669"/>
    <property type="project" value="UniProtKB-KW"/>
</dbReference>
<dbReference type="PANTHER" id="PTHR46724:SF2">
    <property type="entry name" value="ADP-RIBOSYLATION FACTOR-LIKE PROTEIN 9"/>
    <property type="match status" value="1"/>
</dbReference>
<evidence type="ECO:0000313" key="7">
    <source>
        <dbReference type="Proteomes" id="UP000030759"/>
    </source>
</evidence>
<gene>
    <name evidence="6" type="ORF">H671_1g3500</name>
</gene>
<feature type="binding site" evidence="3">
    <location>
        <begin position="57"/>
        <end position="64"/>
    </location>
    <ligand>
        <name>GTP</name>
        <dbReference type="ChEBI" id="CHEBI:37565"/>
    </ligand>
</feature>
<dbReference type="GO" id="GO:0003924">
    <property type="term" value="F:GTPase activity"/>
    <property type="evidence" value="ECO:0007669"/>
    <property type="project" value="InterPro"/>
</dbReference>
<dbReference type="Proteomes" id="UP000030759">
    <property type="component" value="Unassembled WGS sequence"/>
</dbReference>
<dbReference type="InterPro" id="IPR027417">
    <property type="entry name" value="P-loop_NTPase"/>
</dbReference>
<evidence type="ECO:0000256" key="2">
    <source>
        <dbReference type="ARBA" id="ARBA00023134"/>
    </source>
</evidence>
<evidence type="ECO:0000256" key="1">
    <source>
        <dbReference type="ARBA" id="ARBA00022741"/>
    </source>
</evidence>
<keyword evidence="1 3" id="KW-0547">Nucleotide-binding</keyword>
<feature type="binding site" evidence="4">
    <location>
        <position position="64"/>
    </location>
    <ligand>
        <name>Mg(2+)</name>
        <dbReference type="ChEBI" id="CHEBI:18420"/>
    </ligand>
</feature>
<feature type="binding site" evidence="4">
    <location>
        <position position="82"/>
    </location>
    <ligand>
        <name>Mg(2+)</name>
        <dbReference type="ChEBI" id="CHEBI:18420"/>
    </ligand>
</feature>
<evidence type="ECO:0000256" key="3">
    <source>
        <dbReference type="PIRSR" id="PIRSR606689-1"/>
    </source>
</evidence>
<keyword evidence="2 3" id="KW-0342">GTP-binding</keyword>
<evidence type="ECO:0000313" key="6">
    <source>
        <dbReference type="EMBL" id="ERE87823.1"/>
    </source>
</evidence>
<organism evidence="6 7">
    <name type="scientific">Cricetulus griseus</name>
    <name type="common">Chinese hamster</name>
    <name type="synonym">Cricetulus barabensis griseus</name>
    <dbReference type="NCBI Taxonomy" id="10029"/>
    <lineage>
        <taxon>Eukaryota</taxon>
        <taxon>Metazoa</taxon>
        <taxon>Chordata</taxon>
        <taxon>Craniata</taxon>
        <taxon>Vertebrata</taxon>
        <taxon>Euteleostomi</taxon>
        <taxon>Mammalia</taxon>
        <taxon>Eutheria</taxon>
        <taxon>Euarchontoglires</taxon>
        <taxon>Glires</taxon>
        <taxon>Rodentia</taxon>
        <taxon>Myomorpha</taxon>
        <taxon>Muroidea</taxon>
        <taxon>Cricetidae</taxon>
        <taxon>Cricetinae</taxon>
        <taxon>Cricetulus</taxon>
    </lineage>
</organism>
<dbReference type="AlphaFoldDB" id="A0A061IHN8"/>
<feature type="region of interest" description="Disordered" evidence="5">
    <location>
        <begin position="103"/>
        <end position="137"/>
    </location>
</feature>
<protein>
    <submittedName>
        <fullName evidence="6">E3 ubiquitin-protein ligase</fullName>
    </submittedName>
</protein>